<dbReference type="RefSeq" id="WP_175369817.1">
    <property type="nucleotide sequence ID" value="NZ_JABWCS010000178.1"/>
</dbReference>
<dbReference type="InterPro" id="IPR050131">
    <property type="entry name" value="Peptidase_S8_subtilisin-like"/>
</dbReference>
<feature type="active site" description="Charge relay system" evidence="5">
    <location>
        <position position="489"/>
    </location>
</feature>
<evidence type="ECO:0000259" key="7">
    <source>
        <dbReference type="Pfam" id="PF00082"/>
    </source>
</evidence>
<feature type="domain" description="Peptidase S8/S53" evidence="7">
    <location>
        <begin position="242"/>
        <end position="530"/>
    </location>
</feature>
<dbReference type="InterPro" id="IPR000209">
    <property type="entry name" value="Peptidase_S8/S53_dom"/>
</dbReference>
<dbReference type="GO" id="GO:0006508">
    <property type="term" value="P:proteolysis"/>
    <property type="evidence" value="ECO:0007669"/>
    <property type="project" value="UniProtKB-KW"/>
</dbReference>
<evidence type="ECO:0000256" key="4">
    <source>
        <dbReference type="ARBA" id="ARBA00022825"/>
    </source>
</evidence>
<dbReference type="InterPro" id="IPR022398">
    <property type="entry name" value="Peptidase_S8_His-AS"/>
</dbReference>
<dbReference type="GO" id="GO:0004252">
    <property type="term" value="F:serine-type endopeptidase activity"/>
    <property type="evidence" value="ECO:0007669"/>
    <property type="project" value="UniProtKB-UniRule"/>
</dbReference>
<evidence type="ECO:0000313" key="9">
    <source>
        <dbReference type="Proteomes" id="UP000564806"/>
    </source>
</evidence>
<name>A0A850EI72_9BACL</name>
<evidence type="ECO:0000256" key="5">
    <source>
        <dbReference type="PROSITE-ProRule" id="PRU01240"/>
    </source>
</evidence>
<dbReference type="AlphaFoldDB" id="A0A850EI72"/>
<comment type="caution">
    <text evidence="8">The sequence shown here is derived from an EMBL/GenBank/DDBJ whole genome shotgun (WGS) entry which is preliminary data.</text>
</comment>
<dbReference type="PANTHER" id="PTHR43806:SF11">
    <property type="entry name" value="CEREVISIN-RELATED"/>
    <property type="match status" value="1"/>
</dbReference>
<comment type="similarity">
    <text evidence="1 5 6">Belongs to the peptidase S8 family.</text>
</comment>
<dbReference type="InterPro" id="IPR023827">
    <property type="entry name" value="Peptidase_S8_Asp-AS"/>
</dbReference>
<evidence type="ECO:0000256" key="6">
    <source>
        <dbReference type="RuleBase" id="RU003355"/>
    </source>
</evidence>
<organism evidence="8 9">
    <name type="scientific">Paenibacillus agri</name>
    <dbReference type="NCBI Taxonomy" id="2744309"/>
    <lineage>
        <taxon>Bacteria</taxon>
        <taxon>Bacillati</taxon>
        <taxon>Bacillota</taxon>
        <taxon>Bacilli</taxon>
        <taxon>Bacillales</taxon>
        <taxon>Paenibacillaceae</taxon>
        <taxon>Paenibacillus</taxon>
    </lineage>
</organism>
<evidence type="ECO:0000256" key="3">
    <source>
        <dbReference type="ARBA" id="ARBA00022801"/>
    </source>
</evidence>
<evidence type="ECO:0000313" key="8">
    <source>
        <dbReference type="EMBL" id="NUU59114.1"/>
    </source>
</evidence>
<dbReference type="SUPFAM" id="SSF52743">
    <property type="entry name" value="Subtilisin-like"/>
    <property type="match status" value="1"/>
</dbReference>
<gene>
    <name evidence="8" type="ORF">HPT30_01785</name>
</gene>
<feature type="active site" description="Charge relay system" evidence="5">
    <location>
        <position position="250"/>
    </location>
</feature>
<accession>A0A850EI72</accession>
<evidence type="ECO:0000256" key="2">
    <source>
        <dbReference type="ARBA" id="ARBA00022670"/>
    </source>
</evidence>
<dbReference type="PROSITE" id="PS51892">
    <property type="entry name" value="SUBTILASE"/>
    <property type="match status" value="1"/>
</dbReference>
<protein>
    <submittedName>
        <fullName evidence="8">S8 family serine peptidase</fullName>
    </submittedName>
</protein>
<proteinExistence type="inferred from homology"/>
<feature type="active site" description="Charge relay system" evidence="5">
    <location>
        <position position="284"/>
    </location>
</feature>
<dbReference type="PANTHER" id="PTHR43806">
    <property type="entry name" value="PEPTIDASE S8"/>
    <property type="match status" value="1"/>
</dbReference>
<dbReference type="PROSITE" id="PS00136">
    <property type="entry name" value="SUBTILASE_ASP"/>
    <property type="match status" value="1"/>
</dbReference>
<evidence type="ECO:0000256" key="1">
    <source>
        <dbReference type="ARBA" id="ARBA00011073"/>
    </source>
</evidence>
<dbReference type="Gene3D" id="3.40.50.200">
    <property type="entry name" value="Peptidase S8/S53 domain"/>
    <property type="match status" value="1"/>
</dbReference>
<dbReference type="PROSITE" id="PS00137">
    <property type="entry name" value="SUBTILASE_HIS"/>
    <property type="match status" value="1"/>
</dbReference>
<reference evidence="8" key="1">
    <citation type="submission" date="2020-06" db="EMBL/GenBank/DDBJ databases">
        <title>Paenibacillus sp. nov., isolated from soil.</title>
        <authorList>
            <person name="Seo Y.L."/>
        </authorList>
    </citation>
    <scope>NUCLEOTIDE SEQUENCE [LARGE SCALE GENOMIC DNA]</scope>
    <source>
        <strain evidence="8">JW14</strain>
    </source>
</reference>
<dbReference type="PRINTS" id="PR00723">
    <property type="entry name" value="SUBTILISIN"/>
</dbReference>
<keyword evidence="4 5" id="KW-0720">Serine protease</keyword>
<keyword evidence="3 5" id="KW-0378">Hydrolase</keyword>
<dbReference type="InterPro" id="IPR023828">
    <property type="entry name" value="Peptidase_S8_Ser-AS"/>
</dbReference>
<dbReference type="EMBL" id="JABWCS010000178">
    <property type="protein sequence ID" value="NUU59114.1"/>
    <property type="molecule type" value="Genomic_DNA"/>
</dbReference>
<dbReference type="InterPro" id="IPR036852">
    <property type="entry name" value="Peptidase_S8/S53_dom_sf"/>
</dbReference>
<keyword evidence="9" id="KW-1185">Reference proteome</keyword>
<sequence>MKLLFKSKLVNKEGKHAQKLIVLILAVVVLFTPFSSSSWALTSQTARVHELWMDQGDTGVVPPVTVTDFTYLPTTGDEAVLSGIRQSRLIIFKEGHFPEHAEELQDQFPQIEVTMLPEAGMLRLAGYSLPQLQQVEAELRRIYDESIEEVGEDPKIVVSDNNDNILEGFNVNGSNFMRMQTGSSAVKNTAPHMLNFLREAQTDSINDGSPLTAKAFLYQQWGWDIKEVTDDEQSLSVQIGNHDVVVAVVDSGIDTTHPDLSSNIVREGKSFVPGVTDTFDRIGHGTMVAGTIAANGRLLGVGPNLGLASYKVFDQGEADSSWVVEAIIQAVRDDVDVINLSLGTYKSLLKPDDQAILIAYSRAIAYAYLKGVVVVASSGTDGLDIGNPFRLAESKGWKNDLAVHAPGGLPGVITVAASNREHELAYYSNYGLRNMITAPAGDYGSTWFTKGELNLLSMCLTTYPTQLPQSFLSQLVGLPAGYEFMIGTSLAAPKVSAAAALLIAEGREKGIRMSPDIIQRMLFQNATDYGTNLGAGVVNVYRALKNIHK</sequence>
<dbReference type="PROSITE" id="PS00138">
    <property type="entry name" value="SUBTILASE_SER"/>
    <property type="match status" value="1"/>
</dbReference>
<dbReference type="Proteomes" id="UP000564806">
    <property type="component" value="Unassembled WGS sequence"/>
</dbReference>
<dbReference type="Pfam" id="PF00082">
    <property type="entry name" value="Peptidase_S8"/>
    <property type="match status" value="1"/>
</dbReference>
<dbReference type="InterPro" id="IPR015500">
    <property type="entry name" value="Peptidase_S8_subtilisin-rel"/>
</dbReference>
<keyword evidence="2 5" id="KW-0645">Protease</keyword>